<dbReference type="Proteomes" id="UP000253034">
    <property type="component" value="Unassembled WGS sequence"/>
</dbReference>
<comment type="caution">
    <text evidence="3">The sequence shown here is derived from an EMBL/GenBank/DDBJ whole genome shotgun (WGS) entry which is preliminary data.</text>
</comment>
<evidence type="ECO:0000313" key="4">
    <source>
        <dbReference type="Proteomes" id="UP000253034"/>
    </source>
</evidence>
<organism evidence="3 4">
    <name type="scientific">Anaerobacterium chartisolvens</name>
    <dbReference type="NCBI Taxonomy" id="1297424"/>
    <lineage>
        <taxon>Bacteria</taxon>
        <taxon>Bacillati</taxon>
        <taxon>Bacillota</taxon>
        <taxon>Clostridia</taxon>
        <taxon>Eubacteriales</taxon>
        <taxon>Oscillospiraceae</taxon>
        <taxon>Anaerobacterium</taxon>
    </lineage>
</organism>
<dbReference type="AlphaFoldDB" id="A0A369AFX0"/>
<name>A0A369AFX0_9FIRM</name>
<dbReference type="SUPFAM" id="SSF55676">
    <property type="entry name" value="CytB endotoxin-like"/>
    <property type="match status" value="1"/>
</dbReference>
<dbReference type="Pfam" id="PF01338">
    <property type="entry name" value="Bac_thur_toxin"/>
    <property type="match status" value="1"/>
</dbReference>
<evidence type="ECO:0000313" key="3">
    <source>
        <dbReference type="EMBL" id="RCX08081.1"/>
    </source>
</evidence>
<gene>
    <name evidence="3" type="ORF">DFR58_1466</name>
</gene>
<accession>A0A369AFX0</accession>
<proteinExistence type="inferred from homology"/>
<dbReference type="InterPro" id="IPR035918">
    <property type="entry name" value="CytB_endotoxin-like_sf"/>
</dbReference>
<keyword evidence="2" id="KW-0749">Sporulation</keyword>
<sequence>MKLYNIHTLKNKISKLICIIIIFNILCTPAWAVGANNANLTQLDLGEDFLFKADVNAAKHYFEIFNEFDAAINQSSFDFNKALQIATSNGMTHSGSIDNSINQGSGNVNYAVSQINTLFESRLSSVLSDNARNVISKVIQDTFNTHISSSNYIIYSSKSGSENSYLFKVLAGSVAISGNQSTLTLVPIEINVHVKVKVKKVLFVTVKKTKDYDVHIKAQSYKKTLTL</sequence>
<protein>
    <submittedName>
        <fullName evidence="3">Toxin</fullName>
    </submittedName>
</protein>
<dbReference type="EMBL" id="QPJT01000046">
    <property type="protein sequence ID" value="RCX08081.1"/>
    <property type="molecule type" value="Genomic_DNA"/>
</dbReference>
<dbReference type="GO" id="GO:0030435">
    <property type="term" value="P:sporulation resulting in formation of a cellular spore"/>
    <property type="evidence" value="ECO:0007669"/>
    <property type="project" value="UniProtKB-KW"/>
</dbReference>
<dbReference type="Gene3D" id="3.40.198.10">
    <property type="entry name" value="Delta-endotoxin CytB-like"/>
    <property type="match status" value="1"/>
</dbReference>
<dbReference type="InterPro" id="IPR001615">
    <property type="entry name" value="Endotoxin_CytB"/>
</dbReference>
<evidence type="ECO:0000256" key="2">
    <source>
        <dbReference type="ARBA" id="ARBA00022969"/>
    </source>
</evidence>
<dbReference type="RefSeq" id="WP_114300291.1">
    <property type="nucleotide sequence ID" value="NZ_QPJT01000046.1"/>
</dbReference>
<comment type="similarity">
    <text evidence="1">Belongs to the cyt1/cyt2 endotoxin family.</text>
</comment>
<reference evidence="3 4" key="1">
    <citation type="submission" date="2018-07" db="EMBL/GenBank/DDBJ databases">
        <title>Genomic Encyclopedia of Type Strains, Phase IV (KMG-IV): sequencing the most valuable type-strain genomes for metagenomic binning, comparative biology and taxonomic classification.</title>
        <authorList>
            <person name="Goeker M."/>
        </authorList>
    </citation>
    <scope>NUCLEOTIDE SEQUENCE [LARGE SCALE GENOMIC DNA]</scope>
    <source>
        <strain evidence="3 4">DSM 27016</strain>
    </source>
</reference>
<dbReference type="OrthoDB" id="9899838at2"/>
<keyword evidence="4" id="KW-1185">Reference proteome</keyword>
<dbReference type="GO" id="GO:0005576">
    <property type="term" value="C:extracellular region"/>
    <property type="evidence" value="ECO:0007669"/>
    <property type="project" value="InterPro"/>
</dbReference>
<evidence type="ECO:0000256" key="1">
    <source>
        <dbReference type="ARBA" id="ARBA00009676"/>
    </source>
</evidence>